<organism evidence="12 13">
    <name type="scientific">Nestor notabilis</name>
    <name type="common">Kea</name>
    <dbReference type="NCBI Taxonomy" id="176057"/>
    <lineage>
        <taxon>Eukaryota</taxon>
        <taxon>Metazoa</taxon>
        <taxon>Chordata</taxon>
        <taxon>Craniata</taxon>
        <taxon>Vertebrata</taxon>
        <taxon>Euteleostomi</taxon>
        <taxon>Archelosauria</taxon>
        <taxon>Archosauria</taxon>
        <taxon>Dinosauria</taxon>
        <taxon>Saurischia</taxon>
        <taxon>Theropoda</taxon>
        <taxon>Coelurosauria</taxon>
        <taxon>Aves</taxon>
        <taxon>Neognathae</taxon>
        <taxon>Neoaves</taxon>
        <taxon>Telluraves</taxon>
        <taxon>Australaves</taxon>
        <taxon>Psittaciformes</taxon>
        <taxon>Psittacidae</taxon>
        <taxon>Nestor</taxon>
    </lineage>
</organism>
<evidence type="ECO:0000313" key="12">
    <source>
        <dbReference type="EMBL" id="KFQ46208.1"/>
    </source>
</evidence>
<dbReference type="InterPro" id="IPR003598">
    <property type="entry name" value="Ig_sub2"/>
</dbReference>
<evidence type="ECO:0000256" key="4">
    <source>
        <dbReference type="ARBA" id="ARBA00022490"/>
    </source>
</evidence>
<dbReference type="InterPro" id="IPR007110">
    <property type="entry name" value="Ig-like_dom"/>
</dbReference>
<dbReference type="SMART" id="SM00409">
    <property type="entry name" value="IG"/>
    <property type="match status" value="18"/>
</dbReference>
<evidence type="ECO:0000313" key="13">
    <source>
        <dbReference type="Proteomes" id="UP000053840"/>
    </source>
</evidence>
<feature type="domain" description="Fibronectin type-III" evidence="11">
    <location>
        <begin position="491"/>
        <end position="584"/>
    </location>
</feature>
<evidence type="ECO:0000259" key="10">
    <source>
        <dbReference type="PROSITE" id="PS50835"/>
    </source>
</evidence>
<dbReference type="Proteomes" id="UP000053840">
    <property type="component" value="Unassembled WGS sequence"/>
</dbReference>
<dbReference type="FunFam" id="2.60.40.10:FF:000211">
    <property type="entry name" value="Obscurin-like protein 1"/>
    <property type="match status" value="4"/>
</dbReference>
<name>A0A091RUS2_NESNO</name>
<dbReference type="CDD" id="cd00063">
    <property type="entry name" value="FN3"/>
    <property type="match status" value="1"/>
</dbReference>
<dbReference type="InterPro" id="IPR013098">
    <property type="entry name" value="Ig_I-set"/>
</dbReference>
<feature type="domain" description="Ig-like" evidence="10">
    <location>
        <begin position="676"/>
        <end position="760"/>
    </location>
</feature>
<keyword evidence="6" id="KW-0677">Repeat</keyword>
<dbReference type="PANTHER" id="PTHR35971:SF5">
    <property type="entry name" value="OBSCURIN LIKE CYTOSKELETAL ADAPTOR 1"/>
    <property type="match status" value="1"/>
</dbReference>
<keyword evidence="9" id="KW-0393">Immunoglobulin domain</keyword>
<dbReference type="GO" id="GO:0005634">
    <property type="term" value="C:nucleus"/>
    <property type="evidence" value="ECO:0007669"/>
    <property type="project" value="UniProtKB-SubCell"/>
</dbReference>
<evidence type="ECO:0000256" key="7">
    <source>
        <dbReference type="ARBA" id="ARBA00023157"/>
    </source>
</evidence>
<keyword evidence="8" id="KW-0539">Nucleus</keyword>
<comment type="subcellular location">
    <subcellularLocation>
        <location evidence="2">Cytoplasm</location>
    </subcellularLocation>
    <subcellularLocation>
        <location evidence="1">Nucleus</location>
    </subcellularLocation>
</comment>
<feature type="domain" description="Ig-like" evidence="10">
    <location>
        <begin position="1034"/>
        <end position="1124"/>
    </location>
</feature>
<dbReference type="FunFam" id="2.60.40.10:FF:000502">
    <property type="entry name" value="obscurin-like protein 1 isoform X2"/>
    <property type="match status" value="1"/>
</dbReference>
<dbReference type="FunFam" id="2.60.40.10:FF:001002">
    <property type="entry name" value="obscurin-like protein 1 isoform X2"/>
    <property type="match status" value="1"/>
</dbReference>
<dbReference type="PANTHER" id="PTHR35971">
    <property type="entry name" value="SI:DKEY-31G6.6"/>
    <property type="match status" value="1"/>
</dbReference>
<feature type="domain" description="Ig-like" evidence="10">
    <location>
        <begin position="312"/>
        <end position="396"/>
    </location>
</feature>
<dbReference type="SUPFAM" id="SSF48726">
    <property type="entry name" value="Immunoglobulin"/>
    <property type="match status" value="16"/>
</dbReference>
<accession>A0A091RUS2</accession>
<reference evidence="12 13" key="1">
    <citation type="submission" date="2014-04" db="EMBL/GenBank/DDBJ databases">
        <title>Genome evolution of avian class.</title>
        <authorList>
            <person name="Zhang G."/>
            <person name="Li C."/>
        </authorList>
    </citation>
    <scope>NUCLEOTIDE SEQUENCE [LARGE SCALE GENOMIC DNA]</scope>
    <source>
        <strain evidence="12">BGI_N333</strain>
    </source>
</reference>
<feature type="domain" description="Ig-like" evidence="10">
    <location>
        <begin position="1724"/>
        <end position="1798"/>
    </location>
</feature>
<evidence type="ECO:0000256" key="1">
    <source>
        <dbReference type="ARBA" id="ARBA00004123"/>
    </source>
</evidence>
<dbReference type="InterPro" id="IPR052385">
    <property type="entry name" value="Obscurin/Obscurin-like_Reg"/>
</dbReference>
<feature type="domain" description="Ig-like" evidence="10">
    <location>
        <begin position="945"/>
        <end position="1030"/>
    </location>
</feature>
<dbReference type="InterPro" id="IPR003599">
    <property type="entry name" value="Ig_sub"/>
</dbReference>
<feature type="domain" description="Ig-like" evidence="10">
    <location>
        <begin position="1"/>
        <end position="87"/>
    </location>
</feature>
<feature type="domain" description="Ig-like" evidence="10">
    <location>
        <begin position="216"/>
        <end position="301"/>
    </location>
</feature>
<dbReference type="Gene3D" id="2.60.40.10">
    <property type="entry name" value="Immunoglobulins"/>
    <property type="match status" value="17"/>
</dbReference>
<feature type="non-terminal residue" evidence="12">
    <location>
        <position position="1"/>
    </location>
</feature>
<feature type="domain" description="Ig-like" evidence="10">
    <location>
        <begin position="105"/>
        <end position="192"/>
    </location>
</feature>
<keyword evidence="5" id="KW-0597">Phosphoprotein</keyword>
<evidence type="ECO:0000256" key="9">
    <source>
        <dbReference type="ARBA" id="ARBA00023319"/>
    </source>
</evidence>
<feature type="domain" description="Ig-like" evidence="10">
    <location>
        <begin position="1126"/>
        <end position="1212"/>
    </location>
</feature>
<evidence type="ECO:0000256" key="3">
    <source>
        <dbReference type="ARBA" id="ARBA00006692"/>
    </source>
</evidence>
<feature type="domain" description="Ig-like" evidence="10">
    <location>
        <begin position="1234"/>
        <end position="1304"/>
    </location>
</feature>
<dbReference type="PROSITE" id="PS50853">
    <property type="entry name" value="FN3"/>
    <property type="match status" value="1"/>
</dbReference>
<evidence type="ECO:0000256" key="2">
    <source>
        <dbReference type="ARBA" id="ARBA00004496"/>
    </source>
</evidence>
<keyword evidence="13" id="KW-1185">Reference proteome</keyword>
<evidence type="ECO:0000256" key="5">
    <source>
        <dbReference type="ARBA" id="ARBA00022553"/>
    </source>
</evidence>
<dbReference type="SUPFAM" id="SSF49265">
    <property type="entry name" value="Fibronectin type III"/>
    <property type="match status" value="1"/>
</dbReference>
<dbReference type="PROSITE" id="PS50835">
    <property type="entry name" value="IG_LIKE"/>
    <property type="match status" value="12"/>
</dbReference>
<keyword evidence="7" id="KW-1015">Disulfide bond</keyword>
<dbReference type="FunFam" id="2.60.40.10:FF:000050">
    <property type="entry name" value="Titin isoform B"/>
    <property type="match status" value="1"/>
</dbReference>
<proteinExistence type="inferred from homology"/>
<dbReference type="FunFam" id="2.60.40.10:FF:001084">
    <property type="entry name" value="obscurin-like isoform X3"/>
    <property type="match status" value="3"/>
</dbReference>
<dbReference type="InterPro" id="IPR013783">
    <property type="entry name" value="Ig-like_fold"/>
</dbReference>
<comment type="similarity">
    <text evidence="3">Belongs to the protein kinase superfamily. CAMK Ser/Thr protein kinase family.</text>
</comment>
<dbReference type="InterPro" id="IPR036116">
    <property type="entry name" value="FN3_sf"/>
</dbReference>
<dbReference type="InterPro" id="IPR036179">
    <property type="entry name" value="Ig-like_dom_sf"/>
</dbReference>
<evidence type="ECO:0000259" key="11">
    <source>
        <dbReference type="PROSITE" id="PS50853"/>
    </source>
</evidence>
<dbReference type="EMBL" id="KK933683">
    <property type="protein sequence ID" value="KFQ46208.1"/>
    <property type="molecule type" value="Genomic_DNA"/>
</dbReference>
<keyword evidence="4" id="KW-0963">Cytoplasm</keyword>
<dbReference type="InterPro" id="IPR003961">
    <property type="entry name" value="FN3_dom"/>
</dbReference>
<protein>
    <submittedName>
        <fullName evidence="12">Obscurin-like 1</fullName>
    </submittedName>
</protein>
<evidence type="ECO:0000256" key="6">
    <source>
        <dbReference type="ARBA" id="ARBA00022737"/>
    </source>
</evidence>
<dbReference type="Pfam" id="PF07679">
    <property type="entry name" value="I-set"/>
    <property type="match status" value="10"/>
</dbReference>
<feature type="domain" description="Ig-like" evidence="10">
    <location>
        <begin position="1310"/>
        <end position="1452"/>
    </location>
</feature>
<sequence>FLAYPRAFRVQSGTDAVLSCQITGDPRPSILWEKDKIPIKPSGRFHVEAKGDLYSLLVSCATPRDSGLYVCKAKNSLGETYAAATLRVEAGEPQDEEGCLDSEAPAFLVAPSSTRVCRGEDVMFTCRVSGQPCPVVQWEKDGHKLSDLFESSHFTVGQELEGWHFLKLFGARPPDEGVYVCRARSGSREALAAAVLLVEAQALPDRIPSGSPAAGPKPLVPGAKAFTVSAGKHAKFRCYVTGKPKPEIIWQRDGEPVTPGRRHLVYEDREGYFILKVLYCKPQDQGLYVCTASNTAGQTLSAVQLQVKEHRLRFQVQLADVEVAEREDAVLECQVPLETTPTAWYLEDRELQPSHKYVMEERGVVRRLTIRDACTDDDGIYLCQMKDKGRSIAEVSVRGVILKRLPRKLDVMEGENAVFCVETREAVEGTCWSQDGLQLRESPRTVLKSFGRTHLLVLVHVTRQDAGIISFTAGESQPSSQLMSSRVKREPPSAPVAAEMSVVESNVALLTWCPAPDAHLLLERREASGSEWVQCLTTDMPGCMRVLGNSVPREADYCFRICAANEHGRSSPVEFPGSVHLAPAACLERGLQDVQVRDGEDAWFSLELSAAVYGTWFLNGARLGEEEEANGRYSVRCRGMEHSLLIQGVQLADSGAQVTFVSSSVQDSATLHVQAPQVCIAPVPEAERLREVPMGMPVLLECQVSPCDAPVHWLQDGEAMLFQAEGCVRRLLLRSAGPSDTGIYTCDAGDDAVSFVVTVTEAPVRIVSSNEEAPHAYMTGPRVELWQVAVLQLANKVFAYLHPLSTSLSSVPGQSRTGEEEGRRCRLVLPCARPQDTGEFVCDAGGDSVFYTVTVAGGCDAQLWPSSPSPSAPAPSVHTTVPPVAAASCLPQPPCEQLFAGGPGWRGMRVGAGQLLSTLSDSGIYTCNAGDGAASFRVTVRGKLPGGCLSNKEAPHAYMTGQRVELWCQLSRPVAPVRWYKGGEEVEAGASQGLEQEGLRWQLVLPCARPQDTGEFVCDAGDVSVSYHVSVAEPPVRILHPLQRSLELLVQALERVELRCELSVPHAPVRWFKDGLEVDETDNLLLVVEGAWRCLLIPRSSVEDTGEYICESKDEAVSFDVKVSEPPVRILQPHRPVPVVMVSQGETVALRCELSRADAHVYWAKEGIRLEAGGSLVLEEDGARRRLLIPMAQAEHSGKYICNATDDTVTFTVQVLDPLVRILERDALPTQRHCRAMEDLVLEVHLSHAHGEVKWYKDGEKLQDTGRVRLEEDGARRFLIVLGTTGRDAGEYLCDTGDDSIVFTVNVEVPRVVEIITELQSLMVLEGEDATFKCLVSPEDCQLGDAGTVTANAEGLVSTARLSVQEAQVLFVRKLQDVVAEEQGGACLEVEVSHEAAEVQWLKHGVLLQPGSKYQLQELGCQRTLTIRCLGPADCGTYRCETLHDRTQAKVCVEPRKVLIQMPLADVETFEKETATFHLKLSHPSVPGVWTRDGIRVKPSSTCRISTRGCRHSLTLERLSLEDSGTITFTTDTLRCSARLLVREPPVTMVRVPRDLGVPETGVASFECELSRPSAAVKWFKDGQELRPGPTCRIYSAGRRRILQLSHCELSDAGTYTCDVGDCRASATLHVQERQICIVQDLQDVQAQEGDNAVFSCEASHRDVKGEWFRDGEKIKVSSTVKIRQEGARHFLLFCSVRPEDKGLIRFVAGTAVSEASLQVQALPIRIVKPLRDKTVLARHKATLECTVSHARGRVRWLRGETEIFAGDKYEICNLDCYRTLIIHHVGPEDEDSYTCDAFDDRSTAWLLVEGE</sequence>
<dbReference type="CDD" id="cd00096">
    <property type="entry name" value="Ig"/>
    <property type="match status" value="1"/>
</dbReference>
<evidence type="ECO:0000256" key="8">
    <source>
        <dbReference type="ARBA" id="ARBA00023242"/>
    </source>
</evidence>
<gene>
    <name evidence="12" type="ORF">N333_03625</name>
</gene>
<feature type="domain" description="Ig-like" evidence="10">
    <location>
        <begin position="1545"/>
        <end position="1637"/>
    </location>
</feature>
<feature type="non-terminal residue" evidence="12">
    <location>
        <position position="1812"/>
    </location>
</feature>
<dbReference type="SMART" id="SM00408">
    <property type="entry name" value="IGc2"/>
    <property type="match status" value="10"/>
</dbReference>
<dbReference type="GO" id="GO:0005737">
    <property type="term" value="C:cytoplasm"/>
    <property type="evidence" value="ECO:0007669"/>
    <property type="project" value="UniProtKB-SubCell"/>
</dbReference>